<name>A0A9P8FGR4_AURME</name>
<dbReference type="AlphaFoldDB" id="A0A9P8FGR4"/>
<dbReference type="Proteomes" id="UP000729357">
    <property type="component" value="Unassembled WGS sequence"/>
</dbReference>
<protein>
    <submittedName>
        <fullName evidence="1">Uncharacterized protein</fullName>
    </submittedName>
</protein>
<dbReference type="PANTHER" id="PTHR16291">
    <property type="entry name" value="NUCLEAR CAP-BINDING PROTEIN SUBUNIT 3"/>
    <property type="match status" value="1"/>
</dbReference>
<dbReference type="GO" id="GO:0003729">
    <property type="term" value="F:mRNA binding"/>
    <property type="evidence" value="ECO:0007669"/>
    <property type="project" value="InterPro"/>
</dbReference>
<evidence type="ECO:0000313" key="2">
    <source>
        <dbReference type="Proteomes" id="UP000729357"/>
    </source>
</evidence>
<accession>A0A9P8FGR4</accession>
<dbReference type="GO" id="GO:0005634">
    <property type="term" value="C:nucleus"/>
    <property type="evidence" value="ECO:0007669"/>
    <property type="project" value="TreeGrafter"/>
</dbReference>
<dbReference type="EMBL" id="JAHFXS010002237">
    <property type="protein sequence ID" value="KAG9973281.1"/>
    <property type="molecule type" value="Genomic_DNA"/>
</dbReference>
<reference evidence="1" key="1">
    <citation type="journal article" date="2021" name="J Fungi (Basel)">
        <title>Virulence traits and population genomics of the black yeast Aureobasidium melanogenum.</title>
        <authorList>
            <person name="Cernosa A."/>
            <person name="Sun X."/>
            <person name="Gostincar C."/>
            <person name="Fang C."/>
            <person name="Gunde-Cimerman N."/>
            <person name="Song Z."/>
        </authorList>
    </citation>
    <scope>NUCLEOTIDE SEQUENCE</scope>
    <source>
        <strain evidence="1">EXF-9298</strain>
    </source>
</reference>
<sequence>MADIDMDVDMDIDLGLDPEIAQLEAEAMKIEARSAQIHAPEVSTTAPADNLDEPAPTKVHIRGLDNLTTDNIRQFAAEYYSLDNFQRVEWIDDTSANLIYESEQAAQEALVALSDLQDDNVAPLQLRRAKALPSNPDTELYVRQATLADKKAPRAHERSRFYLM</sequence>
<dbReference type="InterPro" id="IPR019416">
    <property type="entry name" value="NCBP3"/>
</dbReference>
<dbReference type="GO" id="GO:0000340">
    <property type="term" value="F:RNA 7-methylguanosine cap binding"/>
    <property type="evidence" value="ECO:0007669"/>
    <property type="project" value="InterPro"/>
</dbReference>
<feature type="non-terminal residue" evidence="1">
    <location>
        <position position="1"/>
    </location>
</feature>
<gene>
    <name evidence="1" type="ORF">KCU98_g12734</name>
</gene>
<dbReference type="Pfam" id="PF10309">
    <property type="entry name" value="NCBP3"/>
    <property type="match status" value="1"/>
</dbReference>
<keyword evidence="2" id="KW-1185">Reference proteome</keyword>
<reference evidence="1" key="2">
    <citation type="submission" date="2021-08" db="EMBL/GenBank/DDBJ databases">
        <authorList>
            <person name="Gostincar C."/>
            <person name="Sun X."/>
            <person name="Song Z."/>
            <person name="Gunde-Cimerman N."/>
        </authorList>
    </citation>
    <scope>NUCLEOTIDE SEQUENCE</scope>
    <source>
        <strain evidence="1">EXF-9298</strain>
    </source>
</reference>
<organism evidence="1 2">
    <name type="scientific">Aureobasidium melanogenum</name>
    <name type="common">Aureobasidium pullulans var. melanogenum</name>
    <dbReference type="NCBI Taxonomy" id="46634"/>
    <lineage>
        <taxon>Eukaryota</taxon>
        <taxon>Fungi</taxon>
        <taxon>Dikarya</taxon>
        <taxon>Ascomycota</taxon>
        <taxon>Pezizomycotina</taxon>
        <taxon>Dothideomycetes</taxon>
        <taxon>Dothideomycetidae</taxon>
        <taxon>Dothideales</taxon>
        <taxon>Saccotheciaceae</taxon>
        <taxon>Aureobasidium</taxon>
    </lineage>
</organism>
<dbReference type="PANTHER" id="PTHR16291:SF0">
    <property type="entry name" value="NUCLEAR CAP-BINDING PROTEIN SUBUNIT 3"/>
    <property type="match status" value="1"/>
</dbReference>
<evidence type="ECO:0000313" key="1">
    <source>
        <dbReference type="EMBL" id="KAG9973281.1"/>
    </source>
</evidence>
<proteinExistence type="predicted"/>
<comment type="caution">
    <text evidence="1">The sequence shown here is derived from an EMBL/GenBank/DDBJ whole genome shotgun (WGS) entry which is preliminary data.</text>
</comment>